<protein>
    <recommendedName>
        <fullName evidence="3">DUF4174 domain-containing protein</fullName>
    </recommendedName>
</protein>
<gene>
    <name evidence="4" type="ORF">CVM52_17160</name>
</gene>
<dbReference type="InterPro" id="IPR025232">
    <property type="entry name" value="DUF4174"/>
</dbReference>
<dbReference type="Pfam" id="PF13778">
    <property type="entry name" value="DUF4174"/>
    <property type="match status" value="1"/>
</dbReference>
<accession>A0A2M8IY28</accession>
<proteinExistence type="predicted"/>
<comment type="caution">
    <text evidence="4">The sequence shown here is derived from an EMBL/GenBank/DDBJ whole genome shotgun (WGS) entry which is preliminary data.</text>
</comment>
<name>A0A2M8IY28_9RHOB</name>
<feature type="domain" description="DUF4174" evidence="3">
    <location>
        <begin position="39"/>
        <end position="140"/>
    </location>
</feature>
<evidence type="ECO:0000313" key="5">
    <source>
        <dbReference type="Proteomes" id="UP000231553"/>
    </source>
</evidence>
<dbReference type="OrthoDB" id="7362103at2"/>
<keyword evidence="1 2" id="KW-0732">Signal</keyword>
<sequence>MRLILALVLASLITPAALAEGAVADDDAPLIRPAGDSTLDDFQWRIRPVVVFADSPADPLFAEQMDILQDGLEMLAERDVVILTDTDPAARSPIRLKLRPRGFMLVLVAKDGTVLLRKPLPWTVRELTRSIDKLPIRQREVEERRKSSE</sequence>
<reference evidence="4 5" key="1">
    <citation type="journal article" date="2018" name="Int. J. Syst. Evol. Microbiol.">
        <title>Pseudooceanicola lipolyticus sp. nov., a marine alphaproteobacterium, reclassification of Oceanicola flagellatus as Pseudooceanicola flagellatus comb. nov. and emended description of the genus Pseudooceanicola.</title>
        <authorList>
            <person name="Huang M.-M."/>
            <person name="Guo L.-L."/>
            <person name="Wu Y.-H."/>
            <person name="Lai Q.-L."/>
            <person name="Shao Z.-Z."/>
            <person name="Wang C.-S."/>
            <person name="Wu M."/>
            <person name="Xu X.-W."/>
        </authorList>
    </citation>
    <scope>NUCLEOTIDE SEQUENCE [LARGE SCALE GENOMIC DNA]</scope>
    <source>
        <strain evidence="4 5">157</strain>
    </source>
</reference>
<dbReference type="RefSeq" id="WP_100163689.1">
    <property type="nucleotide sequence ID" value="NZ_PGTB01000091.1"/>
</dbReference>
<evidence type="ECO:0000256" key="2">
    <source>
        <dbReference type="SAM" id="SignalP"/>
    </source>
</evidence>
<feature type="chain" id="PRO_5014714892" description="DUF4174 domain-containing protein" evidence="2">
    <location>
        <begin position="20"/>
        <end position="149"/>
    </location>
</feature>
<dbReference type="EMBL" id="PGTB01000091">
    <property type="protein sequence ID" value="PJE35445.1"/>
    <property type="molecule type" value="Genomic_DNA"/>
</dbReference>
<dbReference type="AlphaFoldDB" id="A0A2M8IY28"/>
<keyword evidence="5" id="KW-1185">Reference proteome</keyword>
<dbReference type="Proteomes" id="UP000231553">
    <property type="component" value="Unassembled WGS sequence"/>
</dbReference>
<evidence type="ECO:0000313" key="4">
    <source>
        <dbReference type="EMBL" id="PJE35445.1"/>
    </source>
</evidence>
<feature type="signal peptide" evidence="2">
    <location>
        <begin position="1"/>
        <end position="19"/>
    </location>
</feature>
<evidence type="ECO:0000259" key="3">
    <source>
        <dbReference type="Pfam" id="PF13778"/>
    </source>
</evidence>
<organism evidence="4 5">
    <name type="scientific">Pseudooceanicola lipolyticus</name>
    <dbReference type="NCBI Taxonomy" id="2029104"/>
    <lineage>
        <taxon>Bacteria</taxon>
        <taxon>Pseudomonadati</taxon>
        <taxon>Pseudomonadota</taxon>
        <taxon>Alphaproteobacteria</taxon>
        <taxon>Rhodobacterales</taxon>
        <taxon>Paracoccaceae</taxon>
        <taxon>Pseudooceanicola</taxon>
    </lineage>
</organism>
<evidence type="ECO:0000256" key="1">
    <source>
        <dbReference type="ARBA" id="ARBA00022729"/>
    </source>
</evidence>